<dbReference type="PATRIC" id="fig|582680.7.peg.1990"/>
<comment type="cofactor">
    <cofactor evidence="2">
        <name>a divalent metal cation</name>
        <dbReference type="ChEBI" id="CHEBI:60240"/>
    </cofactor>
</comment>
<evidence type="ECO:0000256" key="4">
    <source>
        <dbReference type="ARBA" id="ARBA00012438"/>
    </source>
</evidence>
<name>A0A0F0KSR3_9MICO</name>
<keyword evidence="6 16" id="KW-0808">Transferase</keyword>
<dbReference type="InterPro" id="IPR005467">
    <property type="entry name" value="His_kinase_dom"/>
</dbReference>
<dbReference type="AlphaFoldDB" id="A0A0F0KSR3"/>
<dbReference type="InterPro" id="IPR003594">
    <property type="entry name" value="HATPase_dom"/>
</dbReference>
<keyword evidence="17" id="KW-1185">Reference proteome</keyword>
<dbReference type="PROSITE" id="PS50109">
    <property type="entry name" value="HIS_KIN"/>
    <property type="match status" value="1"/>
</dbReference>
<evidence type="ECO:0000256" key="13">
    <source>
        <dbReference type="SAM" id="Phobius"/>
    </source>
</evidence>
<keyword evidence="11 13" id="KW-0472">Membrane</keyword>
<dbReference type="SMART" id="SM00304">
    <property type="entry name" value="HAMP"/>
    <property type="match status" value="1"/>
</dbReference>
<dbReference type="CDD" id="cd00082">
    <property type="entry name" value="HisKA"/>
    <property type="match status" value="1"/>
</dbReference>
<evidence type="ECO:0000256" key="2">
    <source>
        <dbReference type="ARBA" id="ARBA00001968"/>
    </source>
</evidence>
<dbReference type="Pfam" id="PF00672">
    <property type="entry name" value="HAMP"/>
    <property type="match status" value="1"/>
</dbReference>
<dbReference type="PANTHER" id="PTHR45436">
    <property type="entry name" value="SENSOR HISTIDINE KINASE YKOH"/>
    <property type="match status" value="1"/>
</dbReference>
<dbReference type="GO" id="GO:0005886">
    <property type="term" value="C:plasma membrane"/>
    <property type="evidence" value="ECO:0007669"/>
    <property type="project" value="UniProtKB-SubCell"/>
</dbReference>
<dbReference type="FunFam" id="3.30.565.10:FF:000006">
    <property type="entry name" value="Sensor histidine kinase WalK"/>
    <property type="match status" value="1"/>
</dbReference>
<evidence type="ECO:0000256" key="5">
    <source>
        <dbReference type="ARBA" id="ARBA00022553"/>
    </source>
</evidence>
<evidence type="ECO:0000256" key="3">
    <source>
        <dbReference type="ARBA" id="ARBA00004236"/>
    </source>
</evidence>
<evidence type="ECO:0000259" key="14">
    <source>
        <dbReference type="PROSITE" id="PS50109"/>
    </source>
</evidence>
<dbReference type="SUPFAM" id="SSF47384">
    <property type="entry name" value="Homodimeric domain of signal transducing histidine kinase"/>
    <property type="match status" value="1"/>
</dbReference>
<dbReference type="GO" id="GO:0005509">
    <property type="term" value="F:calcium ion binding"/>
    <property type="evidence" value="ECO:0007669"/>
    <property type="project" value="UniProtKB-ARBA"/>
</dbReference>
<feature type="domain" description="HAMP" evidence="15">
    <location>
        <begin position="201"/>
        <end position="254"/>
    </location>
</feature>
<dbReference type="EMBL" id="JYIT01000076">
    <property type="protein sequence ID" value="KJL23524.1"/>
    <property type="molecule type" value="Genomic_DNA"/>
</dbReference>
<dbReference type="PROSITE" id="PS50885">
    <property type="entry name" value="HAMP"/>
    <property type="match status" value="1"/>
</dbReference>
<dbReference type="RefSeq" id="WP_045250634.1">
    <property type="nucleotide sequence ID" value="NZ_JYIT01000076.1"/>
</dbReference>
<dbReference type="EC" id="2.7.13.3" evidence="4"/>
<evidence type="ECO:0000256" key="6">
    <source>
        <dbReference type="ARBA" id="ARBA00022679"/>
    </source>
</evidence>
<feature type="region of interest" description="Disordered" evidence="12">
    <location>
        <begin position="549"/>
        <end position="568"/>
    </location>
</feature>
<evidence type="ECO:0000256" key="9">
    <source>
        <dbReference type="ARBA" id="ARBA00022989"/>
    </source>
</evidence>
<dbReference type="InterPro" id="IPR036890">
    <property type="entry name" value="HATPase_C_sf"/>
</dbReference>
<dbReference type="FunFam" id="1.10.287.130:FF:000001">
    <property type="entry name" value="Two-component sensor histidine kinase"/>
    <property type="match status" value="1"/>
</dbReference>
<dbReference type="GO" id="GO:0000155">
    <property type="term" value="F:phosphorelay sensor kinase activity"/>
    <property type="evidence" value="ECO:0007669"/>
    <property type="project" value="InterPro"/>
</dbReference>
<evidence type="ECO:0000256" key="10">
    <source>
        <dbReference type="ARBA" id="ARBA00023012"/>
    </source>
</evidence>
<keyword evidence="10" id="KW-0902">Two-component regulatory system</keyword>
<dbReference type="SMART" id="SM00388">
    <property type="entry name" value="HisKA"/>
    <property type="match status" value="1"/>
</dbReference>
<evidence type="ECO:0000256" key="7">
    <source>
        <dbReference type="ARBA" id="ARBA00022692"/>
    </source>
</evidence>
<sequence>MGEPDAITRWWRRISLRAKVTGVTVGVLALGLIVTGIGTMPILRNLLIGNVESQLPALVTSDLATITPNAAGGFSAALKDERPGLSEYFVAVYDAQGALVFSGGGEAKATKPEFPTTYTLARATLDAGRTDPIVLRGADGSEFRAAVAVREDPTSNITFIQFVALSLNEPDRIIATFFGVFTTVALVTIIVAALATRGLVTLTFRRLGRVESTAMAIAAGDFSQRLADLEPTTEVGRLNGAINTMLDRLDASIAQRDRSVQQMRRFVGDASHELRTPLVSVRGYAELYRMGAIKGDEDTARAMDRIEKEALRMGVLVEDLLALARLDEQRELTIEPLDLRPLAQDAALDLRAAAPERTVTVVDMTAEAPQAAAAEPSVSPITRPAPTARAANARGRIPAILRRRPREDSPVPEIDFSEAVVAPVSTPPIVLGEENKVRQVIANLLGNARRFSPGDSPIEVVVGADRHRGVGWFSIVDHGEGVPEQIRDQIFQRFWRADSSRTRDTGGAGLGLAIVASIVRALNGSVQVTETVGGGATFTVSLPLAPSRATPEHLLQDTQPIEPLDLPR</sequence>
<dbReference type="Proteomes" id="UP000033448">
    <property type="component" value="Unassembled WGS sequence"/>
</dbReference>
<evidence type="ECO:0000256" key="12">
    <source>
        <dbReference type="SAM" id="MobiDB-lite"/>
    </source>
</evidence>
<dbReference type="InterPro" id="IPR004358">
    <property type="entry name" value="Sig_transdc_His_kin-like_C"/>
</dbReference>
<evidence type="ECO:0000313" key="16">
    <source>
        <dbReference type="EMBL" id="KJL23524.1"/>
    </source>
</evidence>
<proteinExistence type="predicted"/>
<gene>
    <name evidence="16" type="primary">tcrY_2</name>
    <name evidence="16" type="ORF">RL72_01944</name>
</gene>
<evidence type="ECO:0000256" key="8">
    <source>
        <dbReference type="ARBA" id="ARBA00022777"/>
    </source>
</evidence>
<dbReference type="SUPFAM" id="SSF55874">
    <property type="entry name" value="ATPase domain of HSP90 chaperone/DNA topoisomerase II/histidine kinase"/>
    <property type="match status" value="1"/>
</dbReference>
<dbReference type="PANTHER" id="PTHR45436:SF5">
    <property type="entry name" value="SENSOR HISTIDINE KINASE TRCS"/>
    <property type="match status" value="1"/>
</dbReference>
<dbReference type="OrthoDB" id="9786919at2"/>
<dbReference type="Gene3D" id="1.10.287.130">
    <property type="match status" value="1"/>
</dbReference>
<keyword evidence="9 13" id="KW-1133">Transmembrane helix</keyword>
<dbReference type="SUPFAM" id="SSF158472">
    <property type="entry name" value="HAMP domain-like"/>
    <property type="match status" value="1"/>
</dbReference>
<dbReference type="InterPro" id="IPR050428">
    <property type="entry name" value="TCS_sensor_his_kinase"/>
</dbReference>
<protein>
    <recommendedName>
        <fullName evidence="4">histidine kinase</fullName>
        <ecNumber evidence="4">2.7.13.3</ecNumber>
    </recommendedName>
</protein>
<dbReference type="SMART" id="SM00387">
    <property type="entry name" value="HATPase_c"/>
    <property type="match status" value="1"/>
</dbReference>
<dbReference type="InterPro" id="IPR003661">
    <property type="entry name" value="HisK_dim/P_dom"/>
</dbReference>
<organism evidence="16 17">
    <name type="scientific">Microbacterium azadirachtae</name>
    <dbReference type="NCBI Taxonomy" id="582680"/>
    <lineage>
        <taxon>Bacteria</taxon>
        <taxon>Bacillati</taxon>
        <taxon>Actinomycetota</taxon>
        <taxon>Actinomycetes</taxon>
        <taxon>Micrococcales</taxon>
        <taxon>Microbacteriaceae</taxon>
        <taxon>Microbacterium</taxon>
    </lineage>
</organism>
<evidence type="ECO:0000256" key="1">
    <source>
        <dbReference type="ARBA" id="ARBA00000085"/>
    </source>
</evidence>
<reference evidence="16 17" key="1">
    <citation type="submission" date="2015-02" db="EMBL/GenBank/DDBJ databases">
        <title>Draft genome sequences of ten Microbacterium spp. with emphasis on heavy metal contaminated environments.</title>
        <authorList>
            <person name="Corretto E."/>
        </authorList>
    </citation>
    <scope>NUCLEOTIDE SEQUENCE [LARGE SCALE GENOMIC DNA]</scope>
    <source>
        <strain evidence="16 17">DSM 23848</strain>
    </source>
</reference>
<comment type="caution">
    <text evidence="16">The sequence shown here is derived from an EMBL/GenBank/DDBJ whole genome shotgun (WGS) entry which is preliminary data.</text>
</comment>
<comment type="subcellular location">
    <subcellularLocation>
        <location evidence="3">Cell membrane</location>
    </subcellularLocation>
</comment>
<evidence type="ECO:0000256" key="11">
    <source>
        <dbReference type="ARBA" id="ARBA00023136"/>
    </source>
</evidence>
<feature type="transmembrane region" description="Helical" evidence="13">
    <location>
        <begin position="20"/>
        <end position="43"/>
    </location>
</feature>
<dbReference type="Pfam" id="PF02518">
    <property type="entry name" value="HATPase_c"/>
    <property type="match status" value="1"/>
</dbReference>
<keyword evidence="5" id="KW-0597">Phosphoprotein</keyword>
<dbReference type="PRINTS" id="PR00344">
    <property type="entry name" value="BCTRLSENSOR"/>
</dbReference>
<evidence type="ECO:0000259" key="15">
    <source>
        <dbReference type="PROSITE" id="PS50885"/>
    </source>
</evidence>
<keyword evidence="8 16" id="KW-0418">Kinase</keyword>
<comment type="catalytic activity">
    <reaction evidence="1">
        <text>ATP + protein L-histidine = ADP + protein N-phospho-L-histidine.</text>
        <dbReference type="EC" id="2.7.13.3"/>
    </reaction>
</comment>
<dbReference type="Pfam" id="PF00512">
    <property type="entry name" value="HisKA"/>
    <property type="match status" value="1"/>
</dbReference>
<dbReference type="Gene3D" id="3.30.565.10">
    <property type="entry name" value="Histidine kinase-like ATPase, C-terminal domain"/>
    <property type="match status" value="1"/>
</dbReference>
<feature type="domain" description="Histidine kinase" evidence="14">
    <location>
        <begin position="269"/>
        <end position="546"/>
    </location>
</feature>
<dbReference type="InterPro" id="IPR003660">
    <property type="entry name" value="HAMP_dom"/>
</dbReference>
<dbReference type="Gene3D" id="6.10.340.10">
    <property type="match status" value="1"/>
</dbReference>
<keyword evidence="7 13" id="KW-0812">Transmembrane</keyword>
<dbReference type="CDD" id="cd06225">
    <property type="entry name" value="HAMP"/>
    <property type="match status" value="1"/>
</dbReference>
<evidence type="ECO:0000313" key="17">
    <source>
        <dbReference type="Proteomes" id="UP000033448"/>
    </source>
</evidence>
<accession>A0A0F0KSR3</accession>
<feature type="transmembrane region" description="Helical" evidence="13">
    <location>
        <begin position="173"/>
        <end position="196"/>
    </location>
</feature>
<dbReference type="InterPro" id="IPR036097">
    <property type="entry name" value="HisK_dim/P_sf"/>
</dbReference>